<dbReference type="PRINTS" id="PR00081">
    <property type="entry name" value="GDHRDH"/>
</dbReference>
<dbReference type="GO" id="GO:0016616">
    <property type="term" value="F:oxidoreductase activity, acting on the CH-OH group of donors, NAD or NADP as acceptor"/>
    <property type="evidence" value="ECO:0007669"/>
    <property type="project" value="TreeGrafter"/>
</dbReference>
<evidence type="ECO:0000256" key="2">
    <source>
        <dbReference type="ARBA" id="ARBA00023002"/>
    </source>
</evidence>
<accession>A0A0D0NBE5</accession>
<gene>
    <name evidence="3" type="ORF">TR51_17195</name>
</gene>
<dbReference type="PANTHER" id="PTHR42760">
    <property type="entry name" value="SHORT-CHAIN DEHYDROGENASES/REDUCTASES FAMILY MEMBER"/>
    <property type="match status" value="1"/>
</dbReference>
<dbReference type="SUPFAM" id="SSF51735">
    <property type="entry name" value="NAD(P)-binding Rossmann-fold domains"/>
    <property type="match status" value="1"/>
</dbReference>
<keyword evidence="2" id="KW-0560">Oxidoreductase</keyword>
<proteinExistence type="inferred from homology"/>
<name>A0A0D0NBE5_KITGR</name>
<dbReference type="Gene3D" id="3.40.50.720">
    <property type="entry name" value="NAD(P)-binding Rossmann-like Domain"/>
    <property type="match status" value="1"/>
</dbReference>
<dbReference type="OrthoDB" id="8959163at2"/>
<dbReference type="InterPro" id="IPR002347">
    <property type="entry name" value="SDR_fam"/>
</dbReference>
<dbReference type="PATRIC" id="fig|2064.6.peg.3688"/>
<dbReference type="PRINTS" id="PR00080">
    <property type="entry name" value="SDRFAMILY"/>
</dbReference>
<dbReference type="FunFam" id="3.40.50.720:FF:000084">
    <property type="entry name" value="Short-chain dehydrogenase reductase"/>
    <property type="match status" value="1"/>
</dbReference>
<organism evidence="3 4">
    <name type="scientific">Kitasatospora griseola</name>
    <name type="common">Streptomyces griseolosporeus</name>
    <dbReference type="NCBI Taxonomy" id="2064"/>
    <lineage>
        <taxon>Bacteria</taxon>
        <taxon>Bacillati</taxon>
        <taxon>Actinomycetota</taxon>
        <taxon>Actinomycetes</taxon>
        <taxon>Kitasatosporales</taxon>
        <taxon>Streptomycetaceae</taxon>
        <taxon>Kitasatospora</taxon>
    </lineage>
</organism>
<dbReference type="CDD" id="cd05233">
    <property type="entry name" value="SDR_c"/>
    <property type="match status" value="1"/>
</dbReference>
<evidence type="ECO:0000313" key="4">
    <source>
        <dbReference type="Proteomes" id="UP000032066"/>
    </source>
</evidence>
<evidence type="ECO:0000256" key="1">
    <source>
        <dbReference type="ARBA" id="ARBA00006484"/>
    </source>
</evidence>
<reference evidence="3 4" key="1">
    <citation type="submission" date="2015-02" db="EMBL/GenBank/DDBJ databases">
        <title>Draft genome sequence of Kitasatospora griseola MF730-N6, a bafilomycin, terpentecin and satosporin producer.</title>
        <authorList>
            <person name="Arens J.C."/>
            <person name="Haltli B."/>
            <person name="Kerr R.G."/>
        </authorList>
    </citation>
    <scope>NUCLEOTIDE SEQUENCE [LARGE SCALE GENOMIC DNA]</scope>
    <source>
        <strain evidence="3 4">MF730-N6</strain>
    </source>
</reference>
<dbReference type="InterPro" id="IPR036291">
    <property type="entry name" value="NAD(P)-bd_dom_sf"/>
</dbReference>
<sequence>MDLGLNGRTALVTGAGRGIGLAVARALAAEGVKVVGATRTATPELAAFATVAIADLSTRQGVEYAVEQALETLGGIDLLVNNVGAGDASTITLGSVLDVSDEQWQSLFDLNVMSAVRVTRAALPSLLARRGAIVNVSSINARIPTGSPVGYAEAKAALTQFGKRLSEDLAPRGVRVNTVSPGNTVTGMWTDPTGFGGLVAEAMGVPHEVMLKSLAGQAGAASGRLSTPEEVADLVVFLLSDRAANIHGADHVVDGGTLKAA</sequence>
<dbReference type="Proteomes" id="UP000032066">
    <property type="component" value="Unassembled WGS sequence"/>
</dbReference>
<dbReference type="RefSeq" id="WP_043911868.1">
    <property type="nucleotide sequence ID" value="NZ_JXZB01000002.1"/>
</dbReference>
<comment type="caution">
    <text evidence="3">The sequence shown here is derived from an EMBL/GenBank/DDBJ whole genome shotgun (WGS) entry which is preliminary data.</text>
</comment>
<protein>
    <submittedName>
        <fullName evidence="3">3-oxoacyl-ACP reductase</fullName>
    </submittedName>
</protein>
<dbReference type="PANTHER" id="PTHR42760:SF133">
    <property type="entry name" value="3-OXOACYL-[ACYL-CARRIER-PROTEIN] REDUCTASE"/>
    <property type="match status" value="1"/>
</dbReference>
<keyword evidence="4" id="KW-1185">Reference proteome</keyword>
<dbReference type="STRING" id="2064.TR51_17195"/>
<dbReference type="Pfam" id="PF13561">
    <property type="entry name" value="adh_short_C2"/>
    <property type="match status" value="1"/>
</dbReference>
<dbReference type="EMBL" id="JXZB01000002">
    <property type="protein sequence ID" value="KIQ65570.1"/>
    <property type="molecule type" value="Genomic_DNA"/>
</dbReference>
<dbReference type="AlphaFoldDB" id="A0A0D0NBE5"/>
<evidence type="ECO:0000313" key="3">
    <source>
        <dbReference type="EMBL" id="KIQ65570.1"/>
    </source>
</evidence>
<comment type="similarity">
    <text evidence="1">Belongs to the short-chain dehydrogenases/reductases (SDR) family.</text>
</comment>